<organism evidence="2 3">
    <name type="scientific">Ranatra chinensis</name>
    <dbReference type="NCBI Taxonomy" id="642074"/>
    <lineage>
        <taxon>Eukaryota</taxon>
        <taxon>Metazoa</taxon>
        <taxon>Ecdysozoa</taxon>
        <taxon>Arthropoda</taxon>
        <taxon>Hexapoda</taxon>
        <taxon>Insecta</taxon>
        <taxon>Pterygota</taxon>
        <taxon>Neoptera</taxon>
        <taxon>Paraneoptera</taxon>
        <taxon>Hemiptera</taxon>
        <taxon>Heteroptera</taxon>
        <taxon>Panheteroptera</taxon>
        <taxon>Nepomorpha</taxon>
        <taxon>Nepidae</taxon>
        <taxon>Ranatrinae</taxon>
        <taxon>Ranatra</taxon>
    </lineage>
</organism>
<dbReference type="AlphaFoldDB" id="A0ABD0Z1B3"/>
<comment type="caution">
    <text evidence="2">The sequence shown here is derived from an EMBL/GenBank/DDBJ whole genome shotgun (WGS) entry which is preliminary data.</text>
</comment>
<evidence type="ECO:0000313" key="2">
    <source>
        <dbReference type="EMBL" id="KAL1131293.1"/>
    </source>
</evidence>
<dbReference type="EMBL" id="JBFDAA010000006">
    <property type="protein sequence ID" value="KAL1131293.1"/>
    <property type="molecule type" value="Genomic_DNA"/>
</dbReference>
<feature type="compositionally biased region" description="Basic and acidic residues" evidence="1">
    <location>
        <begin position="150"/>
        <end position="173"/>
    </location>
</feature>
<reference evidence="2 3" key="1">
    <citation type="submission" date="2024-07" db="EMBL/GenBank/DDBJ databases">
        <title>Chromosome-level genome assembly of the water stick insect Ranatra chinensis (Heteroptera: Nepidae).</title>
        <authorList>
            <person name="Liu X."/>
        </authorList>
    </citation>
    <scope>NUCLEOTIDE SEQUENCE [LARGE SCALE GENOMIC DNA]</scope>
    <source>
        <strain evidence="2">Cailab_2021Rc</strain>
        <tissue evidence="2">Muscle</tissue>
    </source>
</reference>
<feature type="compositionally biased region" description="Polar residues" evidence="1">
    <location>
        <begin position="139"/>
        <end position="149"/>
    </location>
</feature>
<feature type="compositionally biased region" description="Basic residues" evidence="1">
    <location>
        <begin position="65"/>
        <end position="85"/>
    </location>
</feature>
<protein>
    <submittedName>
        <fullName evidence="2">Uncharacterized protein</fullName>
    </submittedName>
</protein>
<dbReference type="Proteomes" id="UP001558652">
    <property type="component" value="Unassembled WGS sequence"/>
</dbReference>
<feature type="region of interest" description="Disordered" evidence="1">
    <location>
        <begin position="59"/>
        <end position="96"/>
    </location>
</feature>
<feature type="compositionally biased region" description="Basic and acidic residues" evidence="1">
    <location>
        <begin position="86"/>
        <end position="96"/>
    </location>
</feature>
<proteinExistence type="predicted"/>
<evidence type="ECO:0000256" key="1">
    <source>
        <dbReference type="SAM" id="MobiDB-lite"/>
    </source>
</evidence>
<gene>
    <name evidence="2" type="ORF">AAG570_010911</name>
</gene>
<name>A0ABD0Z1B3_9HEMI</name>
<feature type="region of interest" description="Disordered" evidence="1">
    <location>
        <begin position="139"/>
        <end position="191"/>
    </location>
</feature>
<keyword evidence="3" id="KW-1185">Reference proteome</keyword>
<sequence length="284" mass="31970">MNIGAEIRNLNRDLKSCEDMVTDIPKKKESCRAVHSLGNCGEERRTAFKVTVAGGARGKDYHRQCVPKHQKPATKKSPPRKQAHFQKREHFETESARVDIEIQSEKPLSKADVKCFTAGDEKSTTKPKVKSSWANILKEQNQSEPQCRASSREHCSRERSSSHEENCSRRVKDSAVQCNSPPSREKPAWPSKSFFSSYDPIRTLQFLMDEFKAKAKMKCEPGMGGIISDMDFAIQRLRQDGGSEVPLGRPISSTRDIGLNCNRLFSVAAPSTQLVSDKVVLRFR</sequence>
<evidence type="ECO:0000313" key="3">
    <source>
        <dbReference type="Proteomes" id="UP001558652"/>
    </source>
</evidence>
<accession>A0ABD0Z1B3</accession>